<dbReference type="Proteomes" id="UP000574761">
    <property type="component" value="Unassembled WGS sequence"/>
</dbReference>
<evidence type="ECO:0000313" key="2">
    <source>
        <dbReference type="Proteomes" id="UP000574761"/>
    </source>
</evidence>
<sequence length="93" mass="9986">MSEKIKDGGPAFPAEYFDPAVFADLRATEGMHSAKALATGVSKGMSLRDWFAGQALAGFMANKDRPITFAHEDAAWCYTLADAMLVARKDGAE</sequence>
<dbReference type="EMBL" id="JACIEE010000015">
    <property type="protein sequence ID" value="MBB3980130.1"/>
    <property type="molecule type" value="Genomic_DNA"/>
</dbReference>
<dbReference type="RefSeq" id="WP_183808279.1">
    <property type="nucleotide sequence ID" value="NZ_JACIEE010000015.1"/>
</dbReference>
<accession>A0A7W6DGE6</accession>
<gene>
    <name evidence="1" type="ORF">GGQ64_005377</name>
</gene>
<organism evidence="1 2">
    <name type="scientific">Mycoplana azooxidifex</name>
    <dbReference type="NCBI Taxonomy" id="1636188"/>
    <lineage>
        <taxon>Bacteria</taxon>
        <taxon>Pseudomonadati</taxon>
        <taxon>Pseudomonadota</taxon>
        <taxon>Alphaproteobacteria</taxon>
        <taxon>Hyphomicrobiales</taxon>
        <taxon>Rhizobiaceae</taxon>
        <taxon>Mycoplana</taxon>
    </lineage>
</organism>
<name>A0A7W6DGE6_9HYPH</name>
<reference evidence="1 2" key="1">
    <citation type="submission" date="2020-08" db="EMBL/GenBank/DDBJ databases">
        <title>Genomic Encyclopedia of Type Strains, Phase IV (KMG-IV): sequencing the most valuable type-strain genomes for metagenomic binning, comparative biology and taxonomic classification.</title>
        <authorList>
            <person name="Goeker M."/>
        </authorList>
    </citation>
    <scope>NUCLEOTIDE SEQUENCE [LARGE SCALE GENOMIC DNA]</scope>
    <source>
        <strain evidence="1 2">DSM 100211</strain>
    </source>
</reference>
<keyword evidence="2" id="KW-1185">Reference proteome</keyword>
<dbReference type="AlphaFoldDB" id="A0A7W6DGE6"/>
<evidence type="ECO:0000313" key="1">
    <source>
        <dbReference type="EMBL" id="MBB3980130.1"/>
    </source>
</evidence>
<proteinExistence type="predicted"/>
<protein>
    <submittedName>
        <fullName evidence="1">Uncharacterized protein</fullName>
    </submittedName>
</protein>
<comment type="caution">
    <text evidence="1">The sequence shown here is derived from an EMBL/GenBank/DDBJ whole genome shotgun (WGS) entry which is preliminary data.</text>
</comment>